<name>A0AAW1ADU8_9HYME</name>
<protein>
    <recommendedName>
        <fullName evidence="5">Secreted protein</fullName>
    </recommendedName>
</protein>
<feature type="region of interest" description="Disordered" evidence="1">
    <location>
        <begin position="78"/>
        <end position="97"/>
    </location>
</feature>
<evidence type="ECO:0000313" key="4">
    <source>
        <dbReference type="Proteomes" id="UP001432146"/>
    </source>
</evidence>
<dbReference type="AlphaFoldDB" id="A0AAW1ADU8"/>
<evidence type="ECO:0000313" key="3">
    <source>
        <dbReference type="EMBL" id="KAK9308104.1"/>
    </source>
</evidence>
<evidence type="ECO:0000256" key="1">
    <source>
        <dbReference type="SAM" id="MobiDB-lite"/>
    </source>
</evidence>
<accession>A0AAW1ADU8</accession>
<organism evidence="3 4">
    <name type="scientific">Tetragonisca angustula</name>
    <dbReference type="NCBI Taxonomy" id="166442"/>
    <lineage>
        <taxon>Eukaryota</taxon>
        <taxon>Metazoa</taxon>
        <taxon>Ecdysozoa</taxon>
        <taxon>Arthropoda</taxon>
        <taxon>Hexapoda</taxon>
        <taxon>Insecta</taxon>
        <taxon>Pterygota</taxon>
        <taxon>Neoptera</taxon>
        <taxon>Endopterygota</taxon>
        <taxon>Hymenoptera</taxon>
        <taxon>Apocrita</taxon>
        <taxon>Aculeata</taxon>
        <taxon>Apoidea</taxon>
        <taxon>Anthophila</taxon>
        <taxon>Apidae</taxon>
        <taxon>Tetragonisca</taxon>
    </lineage>
</organism>
<keyword evidence="4" id="KW-1185">Reference proteome</keyword>
<feature type="signal peptide" evidence="2">
    <location>
        <begin position="1"/>
        <end position="19"/>
    </location>
</feature>
<reference evidence="3 4" key="1">
    <citation type="submission" date="2024-05" db="EMBL/GenBank/DDBJ databases">
        <title>The nuclear and mitochondrial genome assemblies of Tetragonisca angustula (Apidae: Meliponini), a tiny yet remarkable pollinator in the Neotropics.</title>
        <authorList>
            <person name="Ferrari R."/>
            <person name="Ricardo P.C."/>
            <person name="Dias F.C."/>
            <person name="Araujo N.S."/>
            <person name="Soares D.O."/>
            <person name="Zhou Q.-S."/>
            <person name="Zhu C.-D."/>
            <person name="Coutinho L."/>
            <person name="Airas M.C."/>
            <person name="Batista T.M."/>
        </authorList>
    </citation>
    <scope>NUCLEOTIDE SEQUENCE [LARGE SCALE GENOMIC DNA]</scope>
    <source>
        <strain evidence="3">ASF017062</strain>
        <tissue evidence="3">Abdomen</tissue>
    </source>
</reference>
<sequence>MFVKLILIALIFSFVCVQSIESKAQQLSLLAESNPDTSLDADATEERRALQVPTSPVIITDSGSEYIRIHAKVANPKKRTIDSKEDRETDLRPGCCG</sequence>
<feature type="compositionally biased region" description="Basic and acidic residues" evidence="1">
    <location>
        <begin position="79"/>
        <end position="91"/>
    </location>
</feature>
<gene>
    <name evidence="3" type="ORF">QLX08_001821</name>
</gene>
<comment type="caution">
    <text evidence="3">The sequence shown here is derived from an EMBL/GenBank/DDBJ whole genome shotgun (WGS) entry which is preliminary data.</text>
</comment>
<evidence type="ECO:0000256" key="2">
    <source>
        <dbReference type="SAM" id="SignalP"/>
    </source>
</evidence>
<dbReference type="Proteomes" id="UP001432146">
    <property type="component" value="Unassembled WGS sequence"/>
</dbReference>
<keyword evidence="2" id="KW-0732">Signal</keyword>
<proteinExistence type="predicted"/>
<dbReference type="EMBL" id="JAWNGG020000023">
    <property type="protein sequence ID" value="KAK9308104.1"/>
    <property type="molecule type" value="Genomic_DNA"/>
</dbReference>
<feature type="chain" id="PRO_5043340195" description="Secreted protein" evidence="2">
    <location>
        <begin position="20"/>
        <end position="97"/>
    </location>
</feature>
<evidence type="ECO:0008006" key="5">
    <source>
        <dbReference type="Google" id="ProtNLM"/>
    </source>
</evidence>